<evidence type="ECO:0000256" key="3">
    <source>
        <dbReference type="ARBA" id="ARBA00012257"/>
    </source>
</evidence>
<feature type="domain" description="Oxo-4-hydroxy-4-carboxy-5-ureidoimidazoline decarboxylase" evidence="8">
    <location>
        <begin position="9"/>
        <end position="161"/>
    </location>
</feature>
<comment type="pathway">
    <text evidence="2">Purine metabolism; urate degradation; (S)-allantoin from urate: step 3/3.</text>
</comment>
<reference evidence="10" key="1">
    <citation type="submission" date="2015-12" db="EMBL/GenBank/DDBJ databases">
        <authorList>
            <person name="Nair G.R."/>
            <person name="Kaur G."/>
            <person name="Mayilraj S."/>
        </authorList>
    </citation>
    <scope>NUCLEOTIDE SEQUENCE [LARGE SCALE GENOMIC DNA]</scope>
    <source>
        <strain evidence="10">CD08_7</strain>
    </source>
</reference>
<dbReference type="InterPro" id="IPR017595">
    <property type="entry name" value="OHCU_decarboxylase-2"/>
</dbReference>
<dbReference type="Proteomes" id="UP000054023">
    <property type="component" value="Unassembled WGS sequence"/>
</dbReference>
<dbReference type="NCBIfam" id="TIGR03180">
    <property type="entry name" value="UraD_2"/>
    <property type="match status" value="1"/>
</dbReference>
<dbReference type="AlphaFoldDB" id="A0A0W8IFF8"/>
<dbReference type="PANTHER" id="PTHR43466:SF1">
    <property type="entry name" value="2-OXO-4-HYDROXY-4-CARBOXY-5-UREIDOIMIDAZOLINE DECARBOXYLASE-RELATED"/>
    <property type="match status" value="1"/>
</dbReference>
<keyword evidence="4" id="KW-0659">Purine metabolism</keyword>
<keyword evidence="10" id="KW-1185">Reference proteome</keyword>
<evidence type="ECO:0000256" key="5">
    <source>
        <dbReference type="ARBA" id="ARBA00022793"/>
    </source>
</evidence>
<evidence type="ECO:0000256" key="2">
    <source>
        <dbReference type="ARBA" id="ARBA00004754"/>
    </source>
</evidence>
<comment type="caution">
    <text evidence="9">The sequence shown here is derived from an EMBL/GenBank/DDBJ whole genome shotgun (WGS) entry which is preliminary data.</text>
</comment>
<sequence>MPMTLDQFNTAPPEELTELLEACAPIPSWRSALLARRPYADLQELTQTAAEIARDWTDLEVDAALAHHPRIGEKVQGATREAQASRREQGSLSEDEAAQQEWFSANQDYEDRFDRIFLVRAAGRTPEQMMTQLRLRLQNTPEEEADIRREQLSEIAVLRLEHSVA</sequence>
<proteinExistence type="predicted"/>
<evidence type="ECO:0000256" key="7">
    <source>
        <dbReference type="SAM" id="MobiDB-lite"/>
    </source>
</evidence>
<organism evidence="9 10">
    <name type="scientific">Nesterenkonia jeotgali</name>
    <dbReference type="NCBI Taxonomy" id="317018"/>
    <lineage>
        <taxon>Bacteria</taxon>
        <taxon>Bacillati</taxon>
        <taxon>Actinomycetota</taxon>
        <taxon>Actinomycetes</taxon>
        <taxon>Micrococcales</taxon>
        <taxon>Micrococcaceae</taxon>
        <taxon>Nesterenkonia</taxon>
    </lineage>
</organism>
<dbReference type="GO" id="GO:0019628">
    <property type="term" value="P:urate catabolic process"/>
    <property type="evidence" value="ECO:0007669"/>
    <property type="project" value="TreeGrafter"/>
</dbReference>
<evidence type="ECO:0000259" key="8">
    <source>
        <dbReference type="Pfam" id="PF09349"/>
    </source>
</evidence>
<dbReference type="SUPFAM" id="SSF158694">
    <property type="entry name" value="UraD-Like"/>
    <property type="match status" value="1"/>
</dbReference>
<dbReference type="EMBL" id="LQBM01000003">
    <property type="protein sequence ID" value="KUG58664.1"/>
    <property type="molecule type" value="Genomic_DNA"/>
</dbReference>
<dbReference type="GO" id="GO:0051997">
    <property type="term" value="F:2-oxo-4-hydroxy-4-carboxy-5-ureidoimidazoline decarboxylase activity"/>
    <property type="evidence" value="ECO:0007669"/>
    <property type="project" value="UniProtKB-EC"/>
</dbReference>
<dbReference type="GO" id="GO:0006144">
    <property type="term" value="P:purine nucleobase metabolic process"/>
    <property type="evidence" value="ECO:0007669"/>
    <property type="project" value="UniProtKB-KW"/>
</dbReference>
<evidence type="ECO:0000256" key="6">
    <source>
        <dbReference type="ARBA" id="ARBA00023239"/>
    </source>
</evidence>
<dbReference type="InterPro" id="IPR018020">
    <property type="entry name" value="OHCU_decarboxylase"/>
</dbReference>
<dbReference type="Gene3D" id="1.10.3330.10">
    <property type="entry name" value="Oxo-4-hydroxy-4-carboxy-5-ureidoimidazoline decarboxylase"/>
    <property type="match status" value="1"/>
</dbReference>
<dbReference type="Pfam" id="PF09349">
    <property type="entry name" value="OHCU_decarbox"/>
    <property type="match status" value="1"/>
</dbReference>
<dbReference type="NCBIfam" id="NF010372">
    <property type="entry name" value="PRK13798.1"/>
    <property type="match status" value="1"/>
</dbReference>
<evidence type="ECO:0000256" key="4">
    <source>
        <dbReference type="ARBA" id="ARBA00022631"/>
    </source>
</evidence>
<evidence type="ECO:0000256" key="1">
    <source>
        <dbReference type="ARBA" id="ARBA00001163"/>
    </source>
</evidence>
<evidence type="ECO:0000313" key="9">
    <source>
        <dbReference type="EMBL" id="KUG58664.1"/>
    </source>
</evidence>
<keyword evidence="6" id="KW-0456">Lyase</keyword>
<protein>
    <recommendedName>
        <fullName evidence="3">2-oxo-4-hydroxy-4-carboxy-5-ureidoimidazoline decarboxylase</fullName>
        <ecNumber evidence="3">4.1.1.97</ecNumber>
    </recommendedName>
</protein>
<dbReference type="STRING" id="317018.AVL63_00905"/>
<gene>
    <name evidence="9" type="ORF">AVL63_00905</name>
</gene>
<keyword evidence="5" id="KW-0210">Decarboxylase</keyword>
<name>A0A0W8IFF8_9MICC</name>
<feature type="region of interest" description="Disordered" evidence="7">
    <location>
        <begin position="69"/>
        <end position="101"/>
    </location>
</feature>
<dbReference type="PANTHER" id="PTHR43466">
    <property type="entry name" value="2-OXO-4-HYDROXY-4-CARBOXY-5-UREIDOIMIDAZOLINE DECARBOXYLASE-RELATED"/>
    <property type="match status" value="1"/>
</dbReference>
<comment type="catalytic activity">
    <reaction evidence="1">
        <text>5-hydroxy-2-oxo-4-ureido-2,5-dihydro-1H-imidazole-5-carboxylate + H(+) = (S)-allantoin + CO2</text>
        <dbReference type="Rhea" id="RHEA:26301"/>
        <dbReference type="ChEBI" id="CHEBI:15378"/>
        <dbReference type="ChEBI" id="CHEBI:15678"/>
        <dbReference type="ChEBI" id="CHEBI:16526"/>
        <dbReference type="ChEBI" id="CHEBI:58639"/>
        <dbReference type="EC" id="4.1.1.97"/>
    </reaction>
</comment>
<dbReference type="InterPro" id="IPR036778">
    <property type="entry name" value="OHCU_decarboxylase_sf"/>
</dbReference>
<accession>A0A0W8IFF8</accession>
<evidence type="ECO:0000313" key="10">
    <source>
        <dbReference type="Proteomes" id="UP000054023"/>
    </source>
</evidence>
<dbReference type="EC" id="4.1.1.97" evidence="3"/>